<sequence length="284" mass="32910">MSLFMDISFGCRCSHHIEATVYVPDPDFMAEKSRDSTSEHWEEIECEKCGDMYEAYITNSFSYAECSIDNGEIDVNYSVPYYPDLGEDDLDWFIESSKQFSVFERQIENVKGLLEAEVSEEQAFSLHVMLHGHVVAAVEAYLASTFIHKVTNNSDFIQKLVETDPTFSQQKFTLKEIFQKQNQLKQTVAKYLKDLIFHDLKKVKPMYKEVLSVDFGEIKWLFQAVSTRHHCVHRAGYDKDGNPLVIGAESIRELVDKSWSFIVFIEEELKTLEQQSDLDFDIPF</sequence>
<evidence type="ECO:0000313" key="2">
    <source>
        <dbReference type="Proteomes" id="UP000037515"/>
    </source>
</evidence>
<dbReference type="AlphaFoldDB" id="A0A0M0HI91"/>
<dbReference type="OrthoDB" id="119238at2"/>
<protein>
    <recommendedName>
        <fullName evidence="3">RiboL-PSP-HEPN domain-containing protein</fullName>
    </recommendedName>
</protein>
<evidence type="ECO:0008006" key="3">
    <source>
        <dbReference type="Google" id="ProtNLM"/>
    </source>
</evidence>
<evidence type="ECO:0000313" key="1">
    <source>
        <dbReference type="EMBL" id="KOO01809.1"/>
    </source>
</evidence>
<dbReference type="EMBL" id="LHPJ01000040">
    <property type="protein sequence ID" value="KOO01809.1"/>
    <property type="molecule type" value="Genomic_DNA"/>
</dbReference>
<dbReference type="Proteomes" id="UP000037515">
    <property type="component" value="Unassembled WGS sequence"/>
</dbReference>
<dbReference type="PATRIC" id="fig|693.5.peg.3780"/>
<reference evidence="2" key="1">
    <citation type="submission" date="2015-08" db="EMBL/GenBank/DDBJ databases">
        <title>Vibrio galatheae sp. nov., a novel member of the Vibrionaceae family isolated from the Solomon Islands.</title>
        <authorList>
            <person name="Giubergia S."/>
            <person name="Machado H."/>
            <person name="Mateiu R.V."/>
            <person name="Gram L."/>
        </authorList>
    </citation>
    <scope>NUCLEOTIDE SEQUENCE [LARGE SCALE GENOMIC DNA]</scope>
    <source>
        <strain evidence="2">DSM 19584</strain>
    </source>
</reference>
<comment type="caution">
    <text evidence="1">The sequence shown here is derived from an EMBL/GenBank/DDBJ whole genome shotgun (WGS) entry which is preliminary data.</text>
</comment>
<keyword evidence="2" id="KW-1185">Reference proteome</keyword>
<accession>A0A0M0HI91</accession>
<proteinExistence type="predicted"/>
<dbReference type="RefSeq" id="WP_053397270.1">
    <property type="nucleotide sequence ID" value="NZ_LHPJ01000040.1"/>
</dbReference>
<gene>
    <name evidence="1" type="ORF">AKJ17_18555</name>
</gene>
<dbReference type="STRING" id="693.AKJ17_18555"/>
<organism evidence="1 2">
    <name type="scientific">Vibrio nereis</name>
    <dbReference type="NCBI Taxonomy" id="693"/>
    <lineage>
        <taxon>Bacteria</taxon>
        <taxon>Pseudomonadati</taxon>
        <taxon>Pseudomonadota</taxon>
        <taxon>Gammaproteobacteria</taxon>
        <taxon>Vibrionales</taxon>
        <taxon>Vibrionaceae</taxon>
        <taxon>Vibrio</taxon>
    </lineage>
</organism>
<name>A0A0M0HI91_VIBNE</name>